<feature type="compositionally biased region" description="Gly residues" evidence="1">
    <location>
        <begin position="157"/>
        <end position="166"/>
    </location>
</feature>
<protein>
    <submittedName>
        <fullName evidence="2">Uncharacterized protein</fullName>
    </submittedName>
</protein>
<dbReference type="AlphaFoldDB" id="A0A091CQA5"/>
<proteinExistence type="predicted"/>
<dbReference type="Proteomes" id="UP000028990">
    <property type="component" value="Unassembled WGS sequence"/>
</dbReference>
<evidence type="ECO:0000256" key="1">
    <source>
        <dbReference type="SAM" id="MobiDB-lite"/>
    </source>
</evidence>
<keyword evidence="3" id="KW-1185">Reference proteome</keyword>
<evidence type="ECO:0000313" key="2">
    <source>
        <dbReference type="EMBL" id="KFO19858.1"/>
    </source>
</evidence>
<dbReference type="eggNOG" id="KOG1941">
    <property type="taxonomic scope" value="Eukaryota"/>
</dbReference>
<sequence length="166" mass="17117">MCGAFPMGCRSLVSLTAGRSAAERHLPVDLELSPLPSFCQCCSPRSCPPGPNPTAALSLGLCSSSPECVLLRSLQVTTQWFRDTPASEELEGHLATGPGVSGRVLKSESFRVAAIPMTPAILGSSRPAPGVCGSDQWDAPSSAGILRKGRPECQHPGSGGFLLSGA</sequence>
<reference evidence="2 3" key="1">
    <citation type="submission" date="2013-11" db="EMBL/GenBank/DDBJ databases">
        <title>The Damaraland mole rat (Fukomys damarensis) genome and evolution of African mole rats.</title>
        <authorList>
            <person name="Gladyshev V.N."/>
            <person name="Fang X."/>
        </authorList>
    </citation>
    <scope>NUCLEOTIDE SEQUENCE [LARGE SCALE GENOMIC DNA]</scope>
    <source>
        <tissue evidence="2">Liver</tissue>
    </source>
</reference>
<evidence type="ECO:0000313" key="3">
    <source>
        <dbReference type="Proteomes" id="UP000028990"/>
    </source>
</evidence>
<gene>
    <name evidence="2" type="ORF">H920_18695</name>
</gene>
<organism evidence="2 3">
    <name type="scientific">Fukomys damarensis</name>
    <name type="common">Damaraland mole rat</name>
    <name type="synonym">Cryptomys damarensis</name>
    <dbReference type="NCBI Taxonomy" id="885580"/>
    <lineage>
        <taxon>Eukaryota</taxon>
        <taxon>Metazoa</taxon>
        <taxon>Chordata</taxon>
        <taxon>Craniata</taxon>
        <taxon>Vertebrata</taxon>
        <taxon>Euteleostomi</taxon>
        <taxon>Mammalia</taxon>
        <taxon>Eutheria</taxon>
        <taxon>Euarchontoglires</taxon>
        <taxon>Glires</taxon>
        <taxon>Rodentia</taxon>
        <taxon>Hystricomorpha</taxon>
        <taxon>Bathyergidae</taxon>
        <taxon>Fukomys</taxon>
    </lineage>
</organism>
<dbReference type="EMBL" id="KN124869">
    <property type="protein sequence ID" value="KFO19858.1"/>
    <property type="molecule type" value="Genomic_DNA"/>
</dbReference>
<name>A0A091CQA5_FUKDA</name>
<accession>A0A091CQA5</accession>
<feature type="region of interest" description="Disordered" evidence="1">
    <location>
        <begin position="146"/>
        <end position="166"/>
    </location>
</feature>